<dbReference type="GO" id="GO:0055085">
    <property type="term" value="P:transmembrane transport"/>
    <property type="evidence" value="ECO:0007669"/>
    <property type="project" value="InterPro"/>
</dbReference>
<dbReference type="OrthoDB" id="152280at2"/>
<proteinExistence type="inferred from homology"/>
<keyword evidence="6 7" id="KW-0472">Membrane</keyword>
<reference evidence="9 10" key="1">
    <citation type="submission" date="2016-03" db="EMBL/GenBank/DDBJ databases">
        <title>Draft genome sequence of Paenibacillus glacialis DSM 22343.</title>
        <authorList>
            <person name="Shin S.-K."/>
            <person name="Yi H."/>
        </authorList>
    </citation>
    <scope>NUCLEOTIDE SEQUENCE [LARGE SCALE GENOMIC DNA]</scope>
    <source>
        <strain evidence="9 10">DSM 22343</strain>
    </source>
</reference>
<name>A0A168F6K7_9BACL</name>
<evidence type="ECO:0000256" key="7">
    <source>
        <dbReference type="RuleBase" id="RU363032"/>
    </source>
</evidence>
<comment type="similarity">
    <text evidence="7">Belongs to the binding-protein-dependent transport system permease family.</text>
</comment>
<keyword evidence="2 7" id="KW-0813">Transport</keyword>
<evidence type="ECO:0000256" key="4">
    <source>
        <dbReference type="ARBA" id="ARBA00022692"/>
    </source>
</evidence>
<dbReference type="AlphaFoldDB" id="A0A168F6K7"/>
<evidence type="ECO:0000256" key="3">
    <source>
        <dbReference type="ARBA" id="ARBA00022475"/>
    </source>
</evidence>
<evidence type="ECO:0000256" key="6">
    <source>
        <dbReference type="ARBA" id="ARBA00023136"/>
    </source>
</evidence>
<dbReference type="RefSeq" id="WP_068536616.1">
    <property type="nucleotide sequence ID" value="NZ_LVJH01000058.1"/>
</dbReference>
<dbReference type="EMBL" id="LVJH01000058">
    <property type="protein sequence ID" value="OAB35909.1"/>
    <property type="molecule type" value="Genomic_DNA"/>
</dbReference>
<gene>
    <name evidence="9" type="ORF">PGLA_20975</name>
</gene>
<keyword evidence="10" id="KW-1185">Reference proteome</keyword>
<organism evidence="9 10">
    <name type="scientific">Paenibacillus glacialis</name>
    <dbReference type="NCBI Taxonomy" id="494026"/>
    <lineage>
        <taxon>Bacteria</taxon>
        <taxon>Bacillati</taxon>
        <taxon>Bacillota</taxon>
        <taxon>Bacilli</taxon>
        <taxon>Bacillales</taxon>
        <taxon>Paenibacillaceae</taxon>
        <taxon>Paenibacillus</taxon>
    </lineage>
</organism>
<dbReference type="InterPro" id="IPR035906">
    <property type="entry name" value="MetI-like_sf"/>
</dbReference>
<feature type="transmembrane region" description="Helical" evidence="7">
    <location>
        <begin position="72"/>
        <end position="93"/>
    </location>
</feature>
<dbReference type="GO" id="GO:0005886">
    <property type="term" value="C:plasma membrane"/>
    <property type="evidence" value="ECO:0007669"/>
    <property type="project" value="UniProtKB-SubCell"/>
</dbReference>
<dbReference type="Pfam" id="PF00528">
    <property type="entry name" value="BPD_transp_1"/>
    <property type="match status" value="1"/>
</dbReference>
<dbReference type="PROSITE" id="PS50928">
    <property type="entry name" value="ABC_TM1"/>
    <property type="match status" value="1"/>
</dbReference>
<keyword evidence="3" id="KW-1003">Cell membrane</keyword>
<dbReference type="CDD" id="cd06261">
    <property type="entry name" value="TM_PBP2"/>
    <property type="match status" value="1"/>
</dbReference>
<keyword evidence="5 7" id="KW-1133">Transmembrane helix</keyword>
<dbReference type="SUPFAM" id="SSF160964">
    <property type="entry name" value="MalF N-terminal region-like"/>
    <property type="match status" value="1"/>
</dbReference>
<comment type="caution">
    <text evidence="9">The sequence shown here is derived from an EMBL/GenBank/DDBJ whole genome shotgun (WGS) entry which is preliminary data.</text>
</comment>
<feature type="transmembrane region" description="Helical" evidence="7">
    <location>
        <begin position="261"/>
        <end position="286"/>
    </location>
</feature>
<evidence type="ECO:0000256" key="5">
    <source>
        <dbReference type="ARBA" id="ARBA00022989"/>
    </source>
</evidence>
<evidence type="ECO:0000259" key="8">
    <source>
        <dbReference type="PROSITE" id="PS50928"/>
    </source>
</evidence>
<dbReference type="InterPro" id="IPR051393">
    <property type="entry name" value="ABC_transporter_permease"/>
</dbReference>
<dbReference type="Gene3D" id="1.10.3720.10">
    <property type="entry name" value="MetI-like"/>
    <property type="match status" value="1"/>
</dbReference>
<keyword evidence="4 7" id="KW-0812">Transmembrane</keyword>
<feature type="transmembrane region" description="Helical" evidence="7">
    <location>
        <begin position="105"/>
        <end position="125"/>
    </location>
</feature>
<dbReference type="PANTHER" id="PTHR30193">
    <property type="entry name" value="ABC TRANSPORTER PERMEASE PROTEIN"/>
    <property type="match status" value="1"/>
</dbReference>
<dbReference type="InterPro" id="IPR000515">
    <property type="entry name" value="MetI-like"/>
</dbReference>
<evidence type="ECO:0000313" key="9">
    <source>
        <dbReference type="EMBL" id="OAB35909.1"/>
    </source>
</evidence>
<feature type="transmembrane region" description="Helical" evidence="7">
    <location>
        <begin position="166"/>
        <end position="183"/>
    </location>
</feature>
<accession>A0A168F6K7</accession>
<evidence type="ECO:0000313" key="10">
    <source>
        <dbReference type="Proteomes" id="UP000076967"/>
    </source>
</evidence>
<evidence type="ECO:0000256" key="1">
    <source>
        <dbReference type="ARBA" id="ARBA00004651"/>
    </source>
</evidence>
<dbReference type="Proteomes" id="UP000076967">
    <property type="component" value="Unassembled WGS sequence"/>
</dbReference>
<feature type="transmembrane region" description="Helical" evidence="7">
    <location>
        <begin position="9"/>
        <end position="31"/>
    </location>
</feature>
<protein>
    <submittedName>
        <fullName evidence="9">Sugar ABC transporter permease</fullName>
    </submittedName>
</protein>
<comment type="subcellular location">
    <subcellularLocation>
        <location evidence="1 7">Cell membrane</location>
        <topology evidence="1 7">Multi-pass membrane protein</topology>
    </subcellularLocation>
</comment>
<feature type="domain" description="ABC transmembrane type-1" evidence="8">
    <location>
        <begin position="68"/>
        <end position="282"/>
    </location>
</feature>
<dbReference type="STRING" id="494026.PGLA_20975"/>
<dbReference type="SUPFAM" id="SSF161098">
    <property type="entry name" value="MetI-like"/>
    <property type="match status" value="1"/>
</dbReference>
<evidence type="ECO:0000256" key="2">
    <source>
        <dbReference type="ARBA" id="ARBA00022448"/>
    </source>
</evidence>
<dbReference type="PANTHER" id="PTHR30193:SF37">
    <property type="entry name" value="INNER MEMBRANE ABC TRANSPORTER PERMEASE PROTEIN YCJO"/>
    <property type="match status" value="1"/>
</dbReference>
<sequence length="294" mass="33410">MNKVLRNPWAYALFVIPALLMYIAIYILPLLSSLQHSFTNWNGINEATFNGLDNFKKAFTDDKFWIAFKNNIIFVLFSAFVQIPLIIFISMVISGVTKNLNFYKTTVFLPSILSTAVVGTLWQFIYHPDVGLINQLLRACGLESWTHAWLGEETTAFLSILITNSWQWFGFYIVLLLAAIFSVPKELLEAAEMDGAIGFKRSWFITIPIIRPVILVIMLLAITGAMNSLDIVLIMTYGEPFGSSEVMGTYLYKQAYKFNDFGYASAISIIIFAFTVLVTVIFQWIAKRTEEVEH</sequence>
<feature type="transmembrane region" description="Helical" evidence="7">
    <location>
        <begin position="203"/>
        <end position="226"/>
    </location>
</feature>